<evidence type="ECO:0000313" key="1">
    <source>
        <dbReference type="EMBL" id="MDC2889150.1"/>
    </source>
</evidence>
<dbReference type="InterPro" id="IPR015421">
    <property type="entry name" value="PyrdxlP-dep_Trfase_major"/>
</dbReference>
<name>A0ABT5FC80_9GAMM</name>
<dbReference type="InterPro" id="IPR015424">
    <property type="entry name" value="PyrdxlP-dep_Trfase"/>
</dbReference>
<keyword evidence="2" id="KW-1185">Reference proteome</keyword>
<proteinExistence type="predicted"/>
<gene>
    <name evidence="1" type="ORF">PN838_10735</name>
</gene>
<dbReference type="SUPFAM" id="SSF53383">
    <property type="entry name" value="PLP-dependent transferases"/>
    <property type="match status" value="1"/>
</dbReference>
<dbReference type="RefSeq" id="WP_272182715.1">
    <property type="nucleotide sequence ID" value="NZ_JAQOMS010000002.1"/>
</dbReference>
<dbReference type="Proteomes" id="UP001528411">
    <property type="component" value="Unassembled WGS sequence"/>
</dbReference>
<dbReference type="Gene3D" id="3.40.640.10">
    <property type="entry name" value="Type I PLP-dependent aspartate aminotransferase-like (Major domain)"/>
    <property type="match status" value="1"/>
</dbReference>
<accession>A0ABT5FC80</accession>
<comment type="caution">
    <text evidence="1">The sequence shown here is derived from an EMBL/GenBank/DDBJ whole genome shotgun (WGS) entry which is preliminary data.</text>
</comment>
<reference evidence="1 2" key="1">
    <citation type="submission" date="2023-01" db="EMBL/GenBank/DDBJ databases">
        <title>Psychrosphaera sp. nov., isolated from marine algae.</title>
        <authorList>
            <person name="Bayburt H."/>
            <person name="Choi B.J."/>
            <person name="Kim J.M."/>
            <person name="Choi D.G."/>
            <person name="Jeon C.O."/>
        </authorList>
    </citation>
    <scope>NUCLEOTIDE SEQUENCE [LARGE SCALE GENOMIC DNA]</scope>
    <source>
        <strain evidence="1 2">G1-22</strain>
    </source>
</reference>
<sequence length="89" mass="9775">MLNNIKTSKHKKLNLHPGPVEISENVSNALSLEPISHRSACFLDLYEHTIAKICEQTAMPEAYIVQGSGTLANDLVAGQIQQLQKEASF</sequence>
<protein>
    <submittedName>
        <fullName evidence="1">Uncharacterized protein</fullName>
    </submittedName>
</protein>
<organism evidence="1 2">
    <name type="scientific">Psychrosphaera algicola</name>
    <dbReference type="NCBI Taxonomy" id="3023714"/>
    <lineage>
        <taxon>Bacteria</taxon>
        <taxon>Pseudomonadati</taxon>
        <taxon>Pseudomonadota</taxon>
        <taxon>Gammaproteobacteria</taxon>
        <taxon>Alteromonadales</taxon>
        <taxon>Pseudoalteromonadaceae</taxon>
        <taxon>Psychrosphaera</taxon>
    </lineage>
</organism>
<evidence type="ECO:0000313" key="2">
    <source>
        <dbReference type="Proteomes" id="UP001528411"/>
    </source>
</evidence>
<dbReference type="EMBL" id="JAQOMS010000002">
    <property type="protein sequence ID" value="MDC2889150.1"/>
    <property type="molecule type" value="Genomic_DNA"/>
</dbReference>